<evidence type="ECO:0000313" key="2">
    <source>
        <dbReference type="EMBL" id="KAG7474017.1"/>
    </source>
</evidence>
<sequence length="120" mass="13003">MAKAGQSFGQSLLQGFVTALFRGPEHRQHIDHLTASVTDVCNSVHIRPDDDRSRSKVSRARVLAAQSCLIKEPRDEQMNHTCRREGGGAKRAAASDISSGTVSHDNPMEPLDHAPFGSAL</sequence>
<feature type="region of interest" description="Disordered" evidence="1">
    <location>
        <begin position="74"/>
        <end position="120"/>
    </location>
</feature>
<dbReference type="EMBL" id="JAGKHQ010000021">
    <property type="protein sequence ID" value="KAG7474017.1"/>
    <property type="molecule type" value="Genomic_DNA"/>
</dbReference>
<keyword evidence="3" id="KW-1185">Reference proteome</keyword>
<accession>A0AAV6PRL4</accession>
<reference evidence="2 3" key="1">
    <citation type="journal article" date="2021" name="Sci. Rep.">
        <title>Chromosome anchoring in Senegalese sole (Solea senegalensis) reveals sex-associated markers and genome rearrangements in flatfish.</title>
        <authorList>
            <person name="Guerrero-Cozar I."/>
            <person name="Gomez-Garrido J."/>
            <person name="Berbel C."/>
            <person name="Martinez-Blanch J.F."/>
            <person name="Alioto T."/>
            <person name="Claros M.G."/>
            <person name="Gagnaire P.A."/>
            <person name="Manchado M."/>
        </authorList>
    </citation>
    <scope>NUCLEOTIDE SEQUENCE [LARGE SCALE GENOMIC DNA]</scope>
    <source>
        <strain evidence="2">Sse05_10M</strain>
    </source>
</reference>
<proteinExistence type="predicted"/>
<name>A0AAV6PRL4_SOLSE</name>
<dbReference type="AlphaFoldDB" id="A0AAV6PRL4"/>
<evidence type="ECO:0000256" key="1">
    <source>
        <dbReference type="SAM" id="MobiDB-lite"/>
    </source>
</evidence>
<dbReference type="Proteomes" id="UP000693946">
    <property type="component" value="Linkage Group LG9"/>
</dbReference>
<feature type="compositionally biased region" description="Basic and acidic residues" evidence="1">
    <location>
        <begin position="74"/>
        <end position="88"/>
    </location>
</feature>
<protein>
    <submittedName>
        <fullName evidence="2">Uncharacterized protein</fullName>
    </submittedName>
</protein>
<comment type="caution">
    <text evidence="2">The sequence shown here is derived from an EMBL/GenBank/DDBJ whole genome shotgun (WGS) entry which is preliminary data.</text>
</comment>
<gene>
    <name evidence="2" type="ORF">JOB18_000136</name>
</gene>
<evidence type="ECO:0000313" key="3">
    <source>
        <dbReference type="Proteomes" id="UP000693946"/>
    </source>
</evidence>
<organism evidence="2 3">
    <name type="scientific">Solea senegalensis</name>
    <name type="common">Senegalese sole</name>
    <dbReference type="NCBI Taxonomy" id="28829"/>
    <lineage>
        <taxon>Eukaryota</taxon>
        <taxon>Metazoa</taxon>
        <taxon>Chordata</taxon>
        <taxon>Craniata</taxon>
        <taxon>Vertebrata</taxon>
        <taxon>Euteleostomi</taxon>
        <taxon>Actinopterygii</taxon>
        <taxon>Neopterygii</taxon>
        <taxon>Teleostei</taxon>
        <taxon>Neoteleostei</taxon>
        <taxon>Acanthomorphata</taxon>
        <taxon>Carangaria</taxon>
        <taxon>Pleuronectiformes</taxon>
        <taxon>Pleuronectoidei</taxon>
        <taxon>Soleidae</taxon>
        <taxon>Solea</taxon>
    </lineage>
</organism>